<name>S7XI93_SPRLO</name>
<proteinExistence type="predicted"/>
<dbReference type="Proteomes" id="UP000014978">
    <property type="component" value="Unassembled WGS sequence"/>
</dbReference>
<evidence type="ECO:0000313" key="1">
    <source>
        <dbReference type="EMBL" id="EPR78729.1"/>
    </source>
</evidence>
<sequence>MKKYKIFHPMKIVYTPTFTSVDTISDLILENLLDEIKKTKYLTYNRIIKAEENIIIFMMNKKSIIYDFLPLFALEKKYRIYKISRKMEDKIDNMLGRKIYCFGINISDNIIEKIDNIL</sequence>
<dbReference type="VEuPathDB" id="MicrosporidiaDB:SLOPH_1028"/>
<protein>
    <submittedName>
        <fullName evidence="1">Uncharacterized protein</fullName>
    </submittedName>
</protein>
<dbReference type="AlphaFoldDB" id="S7XI93"/>
<gene>
    <name evidence="1" type="ORF">SLOPH_1028</name>
</gene>
<dbReference type="InParanoid" id="S7XI93"/>
<evidence type="ECO:0000313" key="2">
    <source>
        <dbReference type="Proteomes" id="UP000014978"/>
    </source>
</evidence>
<organism evidence="1 2">
    <name type="scientific">Spraguea lophii (strain 42_110)</name>
    <name type="common">Microsporidian parasite</name>
    <dbReference type="NCBI Taxonomy" id="1358809"/>
    <lineage>
        <taxon>Eukaryota</taxon>
        <taxon>Fungi</taxon>
        <taxon>Fungi incertae sedis</taxon>
        <taxon>Microsporidia</taxon>
        <taxon>Spragueidae</taxon>
        <taxon>Spraguea</taxon>
    </lineage>
</organism>
<accession>S7XI93</accession>
<comment type="caution">
    <text evidence="1">The sequence shown here is derived from an EMBL/GenBank/DDBJ whole genome shotgun (WGS) entry which is preliminary data.</text>
</comment>
<reference evidence="2" key="1">
    <citation type="journal article" date="2013" name="PLoS Genet.">
        <title>The genome of Spraguea lophii and the basis of host-microsporidian interactions.</title>
        <authorList>
            <person name="Campbell S.E."/>
            <person name="Williams T.A."/>
            <person name="Yousuf A."/>
            <person name="Soanes D.M."/>
            <person name="Paszkiewicz K.H."/>
            <person name="Williams B.A.P."/>
        </authorList>
    </citation>
    <scope>NUCLEOTIDE SEQUENCE [LARGE SCALE GENOMIC DNA]</scope>
    <source>
        <strain evidence="2">42_110</strain>
    </source>
</reference>
<keyword evidence="2" id="KW-1185">Reference proteome</keyword>
<dbReference type="HOGENOM" id="CLU_2074658_0_0_1"/>
<dbReference type="EMBL" id="ATCN01000587">
    <property type="protein sequence ID" value="EPR78729.1"/>
    <property type="molecule type" value="Genomic_DNA"/>
</dbReference>